<dbReference type="Proteomes" id="UP000182489">
    <property type="component" value="Unassembled WGS sequence"/>
</dbReference>
<dbReference type="PROSITE" id="PS50172">
    <property type="entry name" value="BRCT"/>
    <property type="match status" value="1"/>
</dbReference>
<accession>A0AB38CCJ4</accession>
<dbReference type="EMBL" id="FPKH01000005">
    <property type="protein sequence ID" value="SFY02239.1"/>
    <property type="molecule type" value="Genomic_DNA"/>
</dbReference>
<evidence type="ECO:0000313" key="3">
    <source>
        <dbReference type="Proteomes" id="UP000182489"/>
    </source>
</evidence>
<dbReference type="Pfam" id="PF00533">
    <property type="entry name" value="BRCT"/>
    <property type="match status" value="1"/>
</dbReference>
<reference evidence="2 3" key="1">
    <citation type="submission" date="2016-11" db="EMBL/GenBank/DDBJ databases">
        <authorList>
            <person name="Varghese N."/>
            <person name="Submissions S."/>
        </authorList>
    </citation>
    <scope>NUCLEOTIDE SEQUENCE [LARGE SCALE GENOMIC DNA]</scope>
    <source>
        <strain evidence="2 3">NFR18</strain>
    </source>
</reference>
<feature type="domain" description="BRCT" evidence="1">
    <location>
        <begin position="110"/>
        <end position="194"/>
    </location>
</feature>
<dbReference type="Gene3D" id="3.40.50.10190">
    <property type="entry name" value="BRCT domain"/>
    <property type="match status" value="1"/>
</dbReference>
<dbReference type="CDD" id="cd17748">
    <property type="entry name" value="BRCT_DNA_ligase_like"/>
    <property type="match status" value="1"/>
</dbReference>
<evidence type="ECO:0000313" key="2">
    <source>
        <dbReference type="EMBL" id="SFY02239.1"/>
    </source>
</evidence>
<sequence length="338" mass="37141">MTAFRHQAVADRQVDELIGIIKGVLADNVVTQGEVEFLLAWMEANRKVALLWPAKALYPRLAAALSEGAMQSNDATEILILLRNTIGSTVIPDTHDPSVQPSTRLPVNNNSPVTFKGKYFCFTGTFQSGTRSWCQAQIEQRGGICLNGITKKLNYLVVGVTGNENWLHSTHGRKIEKAIAYQESGCELTILSEEHWYSHLHNIESAVSVSEGITVPTTVNTIAIANDIIPIITGEGKFGIEVAGVFTHQEQIARSIITYGEEFASNSLPALLRRHPDGAISVEMSGSITGYLSKYIARDFHAALVAGDLNEYSVFECCARILLHNGLYQIWLDLPEDE</sequence>
<proteinExistence type="predicted"/>
<evidence type="ECO:0000259" key="1">
    <source>
        <dbReference type="PROSITE" id="PS50172"/>
    </source>
</evidence>
<gene>
    <name evidence="2" type="ORF">SAMN03097694_4141</name>
</gene>
<dbReference type="InterPro" id="IPR001357">
    <property type="entry name" value="BRCT_dom"/>
</dbReference>
<protein>
    <submittedName>
        <fullName evidence="2">BRCA1 C Terminus (BRCT) domain-containing protein</fullName>
    </submittedName>
</protein>
<dbReference type="SUPFAM" id="SSF52113">
    <property type="entry name" value="BRCT domain"/>
    <property type="match status" value="1"/>
</dbReference>
<organism evidence="2 3">
    <name type="scientific">Janthinobacterium lividum</name>
    <dbReference type="NCBI Taxonomy" id="29581"/>
    <lineage>
        <taxon>Bacteria</taxon>
        <taxon>Pseudomonadati</taxon>
        <taxon>Pseudomonadota</taxon>
        <taxon>Betaproteobacteria</taxon>
        <taxon>Burkholderiales</taxon>
        <taxon>Oxalobacteraceae</taxon>
        <taxon>Janthinobacterium</taxon>
    </lineage>
</organism>
<name>A0AB38CCJ4_9BURK</name>
<dbReference type="RefSeq" id="WP_072455287.1">
    <property type="nucleotide sequence ID" value="NZ_FPKH01000005.1"/>
</dbReference>
<dbReference type="AlphaFoldDB" id="A0AB38CCJ4"/>
<comment type="caution">
    <text evidence="2">The sequence shown here is derived from an EMBL/GenBank/DDBJ whole genome shotgun (WGS) entry which is preliminary data.</text>
</comment>
<dbReference type="InterPro" id="IPR036420">
    <property type="entry name" value="BRCT_dom_sf"/>
</dbReference>